<dbReference type="Gene3D" id="3.20.20.70">
    <property type="entry name" value="Aldolase class I"/>
    <property type="match status" value="1"/>
</dbReference>
<reference evidence="6 7" key="1">
    <citation type="submission" date="2019-04" db="EMBL/GenBank/DDBJ databases">
        <title>Microbes associate with the intestines of laboratory mice.</title>
        <authorList>
            <person name="Navarre W."/>
            <person name="Wong E."/>
            <person name="Huang K.C."/>
            <person name="Tropini C."/>
            <person name="Ng K."/>
            <person name="Yu B."/>
        </authorList>
    </citation>
    <scope>NUCLEOTIDE SEQUENCE [LARGE SCALE GENOMIC DNA]</scope>
    <source>
        <strain evidence="6 7">NM48_B13</strain>
    </source>
</reference>
<evidence type="ECO:0000313" key="7">
    <source>
        <dbReference type="Proteomes" id="UP000309454"/>
    </source>
</evidence>
<dbReference type="SFLD" id="SFLDS00029">
    <property type="entry name" value="Radical_SAM"/>
    <property type="match status" value="1"/>
</dbReference>
<dbReference type="Pfam" id="PF04055">
    <property type="entry name" value="Radical_SAM"/>
    <property type="match status" value="1"/>
</dbReference>
<dbReference type="CDD" id="cd01335">
    <property type="entry name" value="Radical_SAM"/>
    <property type="match status" value="1"/>
</dbReference>
<dbReference type="PROSITE" id="PS51918">
    <property type="entry name" value="RADICAL_SAM"/>
    <property type="match status" value="1"/>
</dbReference>
<protein>
    <submittedName>
        <fullName evidence="6">Radical SAM protein</fullName>
    </submittedName>
</protein>
<evidence type="ECO:0000256" key="3">
    <source>
        <dbReference type="ARBA" id="ARBA00023004"/>
    </source>
</evidence>
<keyword evidence="7" id="KW-1185">Reference proteome</keyword>
<keyword evidence="2" id="KW-0479">Metal-binding</keyword>
<dbReference type="InterPro" id="IPR058240">
    <property type="entry name" value="rSAM_sf"/>
</dbReference>
<dbReference type="OrthoDB" id="6457556at2"/>
<name>A0A4T9TBS1_9ACTN</name>
<dbReference type="GO" id="GO:0051536">
    <property type="term" value="F:iron-sulfur cluster binding"/>
    <property type="evidence" value="ECO:0007669"/>
    <property type="project" value="UniProtKB-KW"/>
</dbReference>
<dbReference type="GO" id="GO:0003824">
    <property type="term" value="F:catalytic activity"/>
    <property type="evidence" value="ECO:0007669"/>
    <property type="project" value="InterPro"/>
</dbReference>
<dbReference type="AlphaFoldDB" id="A0A4T9TBS1"/>
<dbReference type="SUPFAM" id="SSF102114">
    <property type="entry name" value="Radical SAM enzymes"/>
    <property type="match status" value="1"/>
</dbReference>
<keyword evidence="4" id="KW-0411">Iron-sulfur</keyword>
<keyword evidence="1" id="KW-0949">S-adenosyl-L-methionine</keyword>
<evidence type="ECO:0000256" key="4">
    <source>
        <dbReference type="ARBA" id="ARBA00023014"/>
    </source>
</evidence>
<dbReference type="GO" id="GO:0046872">
    <property type="term" value="F:metal ion binding"/>
    <property type="evidence" value="ECO:0007669"/>
    <property type="project" value="UniProtKB-KW"/>
</dbReference>
<dbReference type="Proteomes" id="UP000309454">
    <property type="component" value="Unassembled WGS sequence"/>
</dbReference>
<evidence type="ECO:0000256" key="2">
    <source>
        <dbReference type="ARBA" id="ARBA00022723"/>
    </source>
</evidence>
<dbReference type="InterPro" id="IPR007197">
    <property type="entry name" value="rSAM"/>
</dbReference>
<evidence type="ECO:0000259" key="5">
    <source>
        <dbReference type="PROSITE" id="PS51918"/>
    </source>
</evidence>
<sequence length="515" mass="54698">MANVGSADAVSGGAISGGAALASNASTTTISGSAVPAAAVSRGAASEDAISESAVAAVATSAGDVSIDAVSANTASAGAALGGGVSVARSDEVERLLAQRPTLAAWLAEYDAIGQEYVDGLAGFGIDFAPRNQDTAARQAVLQRLREKGARFRNGGASISCGPLSSACVACADDNGSRTFYLSLSCNRDCYFCFNKNQVNYEADKLLKKNWRAEVDEFLDGDVPVTHVALTGGEPLLHPTEALAFFAHVKAKAPQAHLRLYSDGDFLDESLAAQLAQAGLQELRLSVKPDEPGAFDEAVRRLAMAKRHIPEVMVEMPVAPEMKEEMKGLLRGMDAIGAFGVNLLEFGYPMGDWAPFAQRGYRIANPPFAIPYEYTYAGGLPVAGSELVCLELLEWAMDEGLALGVHYCSLENKNRMQMHQQNTQARLDGALWQFDTEDFFWKTAKVFDGDVPVAQRLLKAAGAACQKDADEESLQFHPRHLSLLAGAGVLSAISFNALERYDSGLGVRELALHLA</sequence>
<keyword evidence="3" id="KW-0408">Iron</keyword>
<dbReference type="EMBL" id="SSTM01000002">
    <property type="protein sequence ID" value="TJW11253.1"/>
    <property type="molecule type" value="Genomic_DNA"/>
</dbReference>
<proteinExistence type="predicted"/>
<feature type="domain" description="Radical SAM core" evidence="5">
    <location>
        <begin position="172"/>
        <end position="373"/>
    </location>
</feature>
<evidence type="ECO:0000256" key="1">
    <source>
        <dbReference type="ARBA" id="ARBA00022691"/>
    </source>
</evidence>
<dbReference type="InterPro" id="IPR013785">
    <property type="entry name" value="Aldolase_TIM"/>
</dbReference>
<organism evidence="6 7">
    <name type="scientific">Parvibacter caecicola</name>
    <dbReference type="NCBI Taxonomy" id="747645"/>
    <lineage>
        <taxon>Bacteria</taxon>
        <taxon>Bacillati</taxon>
        <taxon>Actinomycetota</taxon>
        <taxon>Coriobacteriia</taxon>
        <taxon>Coriobacteriales</taxon>
        <taxon>Coriobacteriaceae</taxon>
        <taxon>Parvibacter</taxon>
    </lineage>
</organism>
<gene>
    <name evidence="6" type="ORF">E5982_03305</name>
</gene>
<comment type="caution">
    <text evidence="6">The sequence shown here is derived from an EMBL/GenBank/DDBJ whole genome shotgun (WGS) entry which is preliminary data.</text>
</comment>
<accession>A0A4T9TBS1</accession>
<evidence type="ECO:0000313" key="6">
    <source>
        <dbReference type="EMBL" id="TJW11253.1"/>
    </source>
</evidence>